<evidence type="ECO:0000313" key="15">
    <source>
        <dbReference type="EMBL" id="QDU62089.1"/>
    </source>
</evidence>
<dbReference type="FunFam" id="2.20.28.20:FF:000001">
    <property type="entry name" value="Methionine--tRNA ligase"/>
    <property type="match status" value="1"/>
</dbReference>
<dbReference type="GO" id="GO:0005829">
    <property type="term" value="C:cytosol"/>
    <property type="evidence" value="ECO:0007669"/>
    <property type="project" value="TreeGrafter"/>
</dbReference>
<dbReference type="GO" id="GO:0005524">
    <property type="term" value="F:ATP binding"/>
    <property type="evidence" value="ECO:0007669"/>
    <property type="project" value="UniProtKB-UniRule"/>
</dbReference>
<evidence type="ECO:0000256" key="4">
    <source>
        <dbReference type="ARBA" id="ARBA00022490"/>
    </source>
</evidence>
<evidence type="ECO:0000256" key="11">
    <source>
        <dbReference type="ARBA" id="ARBA00047364"/>
    </source>
</evidence>
<feature type="binding site" evidence="12">
    <location>
        <position position="151"/>
    </location>
    <ligand>
        <name>Zn(2+)</name>
        <dbReference type="ChEBI" id="CHEBI:29105"/>
    </ligand>
</feature>
<dbReference type="InterPro" id="IPR023458">
    <property type="entry name" value="Met-tRNA_ligase_1"/>
</dbReference>
<protein>
    <recommendedName>
        <fullName evidence="12">Methionine--tRNA ligase</fullName>
        <ecNumber evidence="12">6.1.1.10</ecNumber>
    </recommendedName>
    <alternativeName>
        <fullName evidence="12">Methionyl-tRNA synthetase</fullName>
        <shortName evidence="12">MetRS</shortName>
    </alternativeName>
</protein>
<dbReference type="PANTHER" id="PTHR45765">
    <property type="entry name" value="METHIONINE--TRNA LIGASE"/>
    <property type="match status" value="1"/>
</dbReference>
<keyword evidence="7 12" id="KW-0862">Zinc</keyword>
<dbReference type="InterPro" id="IPR033911">
    <property type="entry name" value="MetRS_core"/>
</dbReference>
<sequence>MTRRFLITGALPYSNGRLHVGHIAGAYLPADIYVRYLRSRGDDVLFVCGSDDNGVAITLSAQKEGLTPPEIVAKYNASQQRAFEGLGIDFDVFGGTHTPDYVERHTELSQEFFKSIYDKGYFTKRTTSQLYDVQADRFLPDRYVTGTCYLCGAEGAYGDQCEACGHSMDPLKLKDPKSVFSGTTPEVRETTHWYLRLDEFQEPLAQWLEEREGWRPTVLNFAKGQIKLGLPERAMTRDLDWGIPVPLDDPDAAGKVLYVWFDAPIGYVSFSSTLLERQGGSPSDYEEWWKSPDCKIVHFIGEDNIVFHAIIWPAMLMAEGTYQLPHQVVANSFLNIKFPGKDEEKISKSRGTAVWIEDYLTEFDPDPLRYYLTAIAPENARTAYDPDEFLVRNDSELLATLGNFVNRNITFAHKYFDGKVPEVGARSEVDEKLLRLCGEQAEKVAEQLEGFHFKAGLTEVMALARAGNLYLDEKKPWSQRKEDLAACGTTINVCLQVVRALMVLMQPFLPFSARKCLEMLQLDESALQWDQATTELPAGTALADPTMLFKKLQEQEKK</sequence>
<evidence type="ECO:0000256" key="7">
    <source>
        <dbReference type="ARBA" id="ARBA00022833"/>
    </source>
</evidence>
<dbReference type="PROSITE" id="PS00178">
    <property type="entry name" value="AA_TRNA_LIGASE_I"/>
    <property type="match status" value="1"/>
</dbReference>
<feature type="binding site" evidence="12">
    <location>
        <position position="348"/>
    </location>
    <ligand>
        <name>ATP</name>
        <dbReference type="ChEBI" id="CHEBI:30616"/>
    </ligand>
</feature>
<evidence type="ECO:0000259" key="14">
    <source>
        <dbReference type="Pfam" id="PF19303"/>
    </source>
</evidence>
<keyword evidence="9 12" id="KW-0648">Protein biosynthesis</keyword>
<keyword evidence="6 12" id="KW-0547">Nucleotide-binding</keyword>
<dbReference type="Gene3D" id="3.40.50.620">
    <property type="entry name" value="HUPs"/>
    <property type="match status" value="1"/>
</dbReference>
<keyword evidence="10 12" id="KW-0030">Aminoacyl-tRNA synthetase</keyword>
<keyword evidence="5 12" id="KW-0436">Ligase</keyword>
<name>A0A518B534_9BACT</name>
<dbReference type="GO" id="GO:0004825">
    <property type="term" value="F:methionine-tRNA ligase activity"/>
    <property type="evidence" value="ECO:0007669"/>
    <property type="project" value="UniProtKB-UniRule"/>
</dbReference>
<dbReference type="InterPro" id="IPR041872">
    <property type="entry name" value="Anticodon_Met"/>
</dbReference>
<accession>A0A518B534</accession>
<dbReference type="EMBL" id="CP036279">
    <property type="protein sequence ID" value="QDU62089.1"/>
    <property type="molecule type" value="Genomic_DNA"/>
</dbReference>
<evidence type="ECO:0000259" key="13">
    <source>
        <dbReference type="Pfam" id="PF09334"/>
    </source>
</evidence>
<keyword evidence="16" id="KW-1185">Reference proteome</keyword>
<dbReference type="CDD" id="cd00814">
    <property type="entry name" value="MetRS_core"/>
    <property type="match status" value="1"/>
</dbReference>
<dbReference type="AlphaFoldDB" id="A0A518B534"/>
<dbReference type="Gene3D" id="2.20.28.20">
    <property type="entry name" value="Methionyl-tRNA synthetase, Zn-domain"/>
    <property type="match status" value="1"/>
</dbReference>
<feature type="short sequence motif" description="'KMSKS' region" evidence="12">
    <location>
        <begin position="345"/>
        <end position="349"/>
    </location>
</feature>
<comment type="subcellular location">
    <subcellularLocation>
        <location evidence="2 12">Cytoplasm</location>
    </subcellularLocation>
</comment>
<dbReference type="Pfam" id="PF09334">
    <property type="entry name" value="tRNA-synt_1g"/>
    <property type="match status" value="1"/>
</dbReference>
<dbReference type="SUPFAM" id="SSF47323">
    <property type="entry name" value="Anticodon-binding domain of a subclass of class I aminoacyl-tRNA synthetases"/>
    <property type="match status" value="1"/>
</dbReference>
<dbReference type="OrthoDB" id="9810191at2"/>
<evidence type="ECO:0000256" key="1">
    <source>
        <dbReference type="ARBA" id="ARBA00003314"/>
    </source>
</evidence>
<comment type="cofactor">
    <cofactor evidence="12">
        <name>Zn(2+)</name>
        <dbReference type="ChEBI" id="CHEBI:29105"/>
    </cofactor>
    <text evidence="12">Binds 1 zinc ion per subunit.</text>
</comment>
<evidence type="ECO:0000256" key="9">
    <source>
        <dbReference type="ARBA" id="ARBA00022917"/>
    </source>
</evidence>
<comment type="catalytic activity">
    <reaction evidence="11 12">
        <text>tRNA(Met) + L-methionine + ATP = L-methionyl-tRNA(Met) + AMP + diphosphate</text>
        <dbReference type="Rhea" id="RHEA:13481"/>
        <dbReference type="Rhea" id="RHEA-COMP:9667"/>
        <dbReference type="Rhea" id="RHEA-COMP:9698"/>
        <dbReference type="ChEBI" id="CHEBI:30616"/>
        <dbReference type="ChEBI" id="CHEBI:33019"/>
        <dbReference type="ChEBI" id="CHEBI:57844"/>
        <dbReference type="ChEBI" id="CHEBI:78442"/>
        <dbReference type="ChEBI" id="CHEBI:78530"/>
        <dbReference type="ChEBI" id="CHEBI:456215"/>
        <dbReference type="EC" id="6.1.1.10"/>
    </reaction>
</comment>
<dbReference type="InterPro" id="IPR001412">
    <property type="entry name" value="aa-tRNA-synth_I_CS"/>
</dbReference>
<feature type="domain" description="Methionyl-tRNA synthetase anticodon-binding" evidence="14">
    <location>
        <begin position="420"/>
        <end position="557"/>
    </location>
</feature>
<dbReference type="PRINTS" id="PR01041">
    <property type="entry name" value="TRNASYNTHMET"/>
</dbReference>
<feature type="binding site" evidence="12">
    <location>
        <position position="164"/>
    </location>
    <ligand>
        <name>Zn(2+)</name>
        <dbReference type="ChEBI" id="CHEBI:29105"/>
    </ligand>
</feature>
<reference evidence="15 16" key="1">
    <citation type="submission" date="2019-02" db="EMBL/GenBank/DDBJ databases">
        <title>Deep-cultivation of Planctomycetes and their phenomic and genomic characterization uncovers novel biology.</title>
        <authorList>
            <person name="Wiegand S."/>
            <person name="Jogler M."/>
            <person name="Boedeker C."/>
            <person name="Pinto D."/>
            <person name="Vollmers J."/>
            <person name="Rivas-Marin E."/>
            <person name="Kohn T."/>
            <person name="Peeters S.H."/>
            <person name="Heuer A."/>
            <person name="Rast P."/>
            <person name="Oberbeckmann S."/>
            <person name="Bunk B."/>
            <person name="Jeske O."/>
            <person name="Meyerdierks A."/>
            <person name="Storesund J.E."/>
            <person name="Kallscheuer N."/>
            <person name="Luecker S."/>
            <person name="Lage O.M."/>
            <person name="Pohl T."/>
            <person name="Merkel B.J."/>
            <person name="Hornburger P."/>
            <person name="Mueller R.-W."/>
            <person name="Bruemmer F."/>
            <person name="Labrenz M."/>
            <person name="Spormann A.M."/>
            <person name="Op den Camp H."/>
            <person name="Overmann J."/>
            <person name="Amann R."/>
            <person name="Jetten M.S.M."/>
            <person name="Mascher T."/>
            <person name="Medema M.H."/>
            <person name="Devos D.P."/>
            <person name="Kaster A.-K."/>
            <person name="Ovreas L."/>
            <person name="Rohde M."/>
            <person name="Galperin M.Y."/>
            <person name="Jogler C."/>
        </authorList>
    </citation>
    <scope>NUCLEOTIDE SEQUENCE [LARGE SCALE GENOMIC DNA]</scope>
    <source>
        <strain evidence="15 16">Pan216</strain>
    </source>
</reference>
<evidence type="ECO:0000256" key="6">
    <source>
        <dbReference type="ARBA" id="ARBA00022741"/>
    </source>
</evidence>
<dbReference type="InterPro" id="IPR009080">
    <property type="entry name" value="tRNAsynth_Ia_anticodon-bd"/>
</dbReference>
<keyword evidence="8 12" id="KW-0067">ATP-binding</keyword>
<dbReference type="GO" id="GO:0046872">
    <property type="term" value="F:metal ion binding"/>
    <property type="evidence" value="ECO:0007669"/>
    <property type="project" value="UniProtKB-KW"/>
</dbReference>
<evidence type="ECO:0000256" key="10">
    <source>
        <dbReference type="ARBA" id="ARBA00023146"/>
    </source>
</evidence>
<dbReference type="KEGG" id="knv:Pan216_29550"/>
<dbReference type="CDD" id="cd07957">
    <property type="entry name" value="Anticodon_Ia_Met"/>
    <property type="match status" value="1"/>
</dbReference>
<evidence type="ECO:0000313" key="16">
    <source>
        <dbReference type="Proteomes" id="UP000317093"/>
    </source>
</evidence>
<dbReference type="PANTHER" id="PTHR45765:SF1">
    <property type="entry name" value="METHIONINE--TRNA LIGASE, CYTOPLASMIC"/>
    <property type="match status" value="1"/>
</dbReference>
<dbReference type="NCBIfam" id="NF001100">
    <property type="entry name" value="PRK00133.1"/>
    <property type="match status" value="1"/>
</dbReference>
<evidence type="ECO:0000256" key="5">
    <source>
        <dbReference type="ARBA" id="ARBA00022598"/>
    </source>
</evidence>
<feature type="binding site" evidence="12">
    <location>
        <position position="161"/>
    </location>
    <ligand>
        <name>Zn(2+)</name>
        <dbReference type="ChEBI" id="CHEBI:29105"/>
    </ligand>
</feature>
<dbReference type="InterPro" id="IPR015413">
    <property type="entry name" value="Methionyl/Leucyl_tRNA_Synth"/>
</dbReference>
<dbReference type="SUPFAM" id="SSF52374">
    <property type="entry name" value="Nucleotidylyl transferase"/>
    <property type="match status" value="1"/>
</dbReference>
<keyword evidence="12" id="KW-0479">Metal-binding</keyword>
<keyword evidence="4 12" id="KW-0963">Cytoplasm</keyword>
<evidence type="ECO:0000256" key="8">
    <source>
        <dbReference type="ARBA" id="ARBA00022840"/>
    </source>
</evidence>
<dbReference type="InterPro" id="IPR014729">
    <property type="entry name" value="Rossmann-like_a/b/a_fold"/>
</dbReference>
<evidence type="ECO:0000256" key="2">
    <source>
        <dbReference type="ARBA" id="ARBA00004496"/>
    </source>
</evidence>
<dbReference type="GO" id="GO:0006431">
    <property type="term" value="P:methionyl-tRNA aminoacylation"/>
    <property type="evidence" value="ECO:0007669"/>
    <property type="project" value="UniProtKB-UniRule"/>
</dbReference>
<feature type="binding site" evidence="12">
    <location>
        <position position="148"/>
    </location>
    <ligand>
        <name>Zn(2+)</name>
        <dbReference type="ChEBI" id="CHEBI:29105"/>
    </ligand>
</feature>
<dbReference type="Pfam" id="PF19303">
    <property type="entry name" value="Anticodon_3"/>
    <property type="match status" value="1"/>
</dbReference>
<feature type="domain" description="Methionyl/Leucyl tRNA synthetase" evidence="13">
    <location>
        <begin position="6"/>
        <end position="408"/>
    </location>
</feature>
<feature type="short sequence motif" description="'HIGH' region" evidence="12">
    <location>
        <begin position="12"/>
        <end position="22"/>
    </location>
</feature>
<dbReference type="Gene3D" id="1.10.730.10">
    <property type="entry name" value="Isoleucyl-tRNA Synthetase, Domain 1"/>
    <property type="match status" value="1"/>
</dbReference>
<organism evidence="15 16">
    <name type="scientific">Kolteria novifilia</name>
    <dbReference type="NCBI Taxonomy" id="2527975"/>
    <lineage>
        <taxon>Bacteria</taxon>
        <taxon>Pseudomonadati</taxon>
        <taxon>Planctomycetota</taxon>
        <taxon>Planctomycetia</taxon>
        <taxon>Kolteriales</taxon>
        <taxon>Kolteriaceae</taxon>
        <taxon>Kolteria</taxon>
    </lineage>
</organism>
<dbReference type="RefSeq" id="WP_145258592.1">
    <property type="nucleotide sequence ID" value="NZ_CP036279.1"/>
</dbReference>
<dbReference type="Proteomes" id="UP000317093">
    <property type="component" value="Chromosome"/>
</dbReference>
<comment type="subunit">
    <text evidence="12">Monomer.</text>
</comment>
<comment type="function">
    <text evidence="1 12">Is required not only for elongation of protein synthesis but also for the initiation of all mRNA translation through initiator tRNA(fMet) aminoacylation.</text>
</comment>
<gene>
    <name evidence="15" type="primary">metG_2</name>
    <name evidence="12" type="synonym">metG</name>
    <name evidence="15" type="ORF">Pan216_29550</name>
</gene>
<proteinExistence type="inferred from homology"/>
<dbReference type="EC" id="6.1.1.10" evidence="12"/>
<dbReference type="InterPro" id="IPR029038">
    <property type="entry name" value="MetRS_Zn"/>
</dbReference>
<dbReference type="SUPFAM" id="SSF57770">
    <property type="entry name" value="Methionyl-tRNA synthetase (MetRS), Zn-domain"/>
    <property type="match status" value="1"/>
</dbReference>
<dbReference type="InterPro" id="IPR014758">
    <property type="entry name" value="Met-tRNA_synth"/>
</dbReference>
<evidence type="ECO:0000256" key="3">
    <source>
        <dbReference type="ARBA" id="ARBA00008258"/>
    </source>
</evidence>
<dbReference type="HAMAP" id="MF_00098">
    <property type="entry name" value="Met_tRNA_synth_type1"/>
    <property type="match status" value="1"/>
</dbReference>
<evidence type="ECO:0000256" key="12">
    <source>
        <dbReference type="HAMAP-Rule" id="MF_00098"/>
    </source>
</evidence>
<comment type="similarity">
    <text evidence="3 12">Belongs to the class-I aminoacyl-tRNA synthetase family. MetG type 1 subfamily.</text>
</comment>
<dbReference type="NCBIfam" id="TIGR00398">
    <property type="entry name" value="metG"/>
    <property type="match status" value="1"/>
</dbReference>